<evidence type="ECO:0000313" key="1">
    <source>
        <dbReference type="EMBL" id="BDP42903.1"/>
    </source>
</evidence>
<organism evidence="1 2">
    <name type="scientific">Deinococcus aetherius</name>
    <dbReference type="NCBI Taxonomy" id="200252"/>
    <lineage>
        <taxon>Bacteria</taxon>
        <taxon>Thermotogati</taxon>
        <taxon>Deinococcota</taxon>
        <taxon>Deinococci</taxon>
        <taxon>Deinococcales</taxon>
        <taxon>Deinococcaceae</taxon>
        <taxon>Deinococcus</taxon>
    </lineage>
</organism>
<protein>
    <submittedName>
        <fullName evidence="1">Uncharacterized protein</fullName>
    </submittedName>
</protein>
<proteinExistence type="predicted"/>
<evidence type="ECO:0000313" key="2">
    <source>
        <dbReference type="Proteomes" id="UP001064971"/>
    </source>
</evidence>
<dbReference type="Proteomes" id="UP001064971">
    <property type="component" value="Chromosome"/>
</dbReference>
<sequence>MSGLPRAADMRVQLEQGATAKAQAQLAKLAEEIRAATARGAASVNLYDSLEPGVEAHLKAAGYSIRHTHVGHDPREPYGSDGYYTVSW</sequence>
<keyword evidence="2" id="KW-1185">Reference proteome</keyword>
<name>A0ABM8AGH1_9DEIO</name>
<reference evidence="1" key="1">
    <citation type="submission" date="2022-07" db="EMBL/GenBank/DDBJ databases">
        <title>Complete Genome Sequence of the Radioresistant Bacterium Deinococcus aetherius ST0316, Isolated from the Air Dust collected in Lower Stratosphere above Japan.</title>
        <authorList>
            <person name="Satoh K."/>
            <person name="Hagiwara K."/>
            <person name="Katsumata K."/>
            <person name="Kubo A."/>
            <person name="Yokobori S."/>
            <person name="Yamagishi A."/>
            <person name="Oono Y."/>
            <person name="Narumi I."/>
        </authorList>
    </citation>
    <scope>NUCLEOTIDE SEQUENCE</scope>
    <source>
        <strain evidence="1">ST0316</strain>
    </source>
</reference>
<dbReference type="EMBL" id="AP026560">
    <property type="protein sequence ID" value="BDP42903.1"/>
    <property type="molecule type" value="Genomic_DNA"/>
</dbReference>
<accession>A0ABM8AGH1</accession>
<gene>
    <name evidence="1" type="ORF">DAETH_28720</name>
</gene>
<dbReference type="RefSeq" id="WP_264775579.1">
    <property type="nucleotide sequence ID" value="NZ_AP026560.1"/>
</dbReference>